<dbReference type="AlphaFoldDB" id="V6LUF3"/>
<gene>
    <name evidence="1" type="ORF">SS50377_15747</name>
    <name evidence="2" type="ORF">SS50377_21898</name>
</gene>
<reference evidence="1 2" key="1">
    <citation type="journal article" date="2014" name="PLoS Genet.">
        <title>The Genome of Spironucleus salmonicida Highlights a Fish Pathogen Adapted to Fluctuating Environments.</title>
        <authorList>
            <person name="Xu F."/>
            <person name="Jerlstrom-Hultqvist J."/>
            <person name="Einarsson E."/>
            <person name="Astvaldsson A."/>
            <person name="Svard S.G."/>
            <person name="Andersson J.O."/>
        </authorList>
    </citation>
    <scope>NUCLEOTIDE SEQUENCE</scope>
    <source>
        <strain evidence="2">ATCC 50377</strain>
    </source>
</reference>
<name>V6LUF3_9EUKA</name>
<evidence type="ECO:0000313" key="1">
    <source>
        <dbReference type="EMBL" id="EST44439.1"/>
    </source>
</evidence>
<sequence length="216" mass="25111">MSDKISPEFTANVLADLYCKQLHSQSLPDTSEVYAETLQQFTNSPLINILLKDTVNSQYQSSEQTNGQSYMNITKYNNDIVQILQDNPDLHDSLNKEKEKSQSVPTSISENTRLTWTLSMEHRLSSLMDQKKSYVYITQILNDEFGLQMKPNQVSQRWNRVQNPAILKGRWMQEDIERLEAYIKRNLSVSEIHSKFPGRTLLQIQKRIKIQNTQAQ</sequence>
<protein>
    <recommendedName>
        <fullName evidence="4">Myb-like DNA-binding domain-containing protein</fullName>
    </recommendedName>
</protein>
<proteinExistence type="predicted"/>
<organism evidence="1">
    <name type="scientific">Spironucleus salmonicida</name>
    <dbReference type="NCBI Taxonomy" id="348837"/>
    <lineage>
        <taxon>Eukaryota</taxon>
        <taxon>Metamonada</taxon>
        <taxon>Diplomonadida</taxon>
        <taxon>Hexamitidae</taxon>
        <taxon>Hexamitinae</taxon>
        <taxon>Spironucleus</taxon>
    </lineage>
</organism>
<dbReference type="InterPro" id="IPR009057">
    <property type="entry name" value="Homeodomain-like_sf"/>
</dbReference>
<reference evidence="2" key="2">
    <citation type="submission" date="2020-12" db="EMBL/GenBank/DDBJ databases">
        <title>New Spironucleus salmonicida genome in near-complete chromosomes.</title>
        <authorList>
            <person name="Xu F."/>
            <person name="Kurt Z."/>
            <person name="Jimenez-Gonzalez A."/>
            <person name="Astvaldsson A."/>
            <person name="Andersson J.O."/>
            <person name="Svard S.G."/>
        </authorList>
    </citation>
    <scope>NUCLEOTIDE SEQUENCE</scope>
    <source>
        <strain evidence="2">ATCC 50377</strain>
    </source>
</reference>
<dbReference type="OrthoDB" id="2143914at2759"/>
<dbReference type="SUPFAM" id="SSF46689">
    <property type="entry name" value="Homeodomain-like"/>
    <property type="match status" value="1"/>
</dbReference>
<keyword evidence="3" id="KW-1185">Reference proteome</keyword>
<dbReference type="VEuPathDB" id="GiardiaDB:SS50377_21898"/>
<accession>V6LUF3</accession>
<evidence type="ECO:0000313" key="3">
    <source>
        <dbReference type="Proteomes" id="UP000018208"/>
    </source>
</evidence>
<evidence type="ECO:0008006" key="4">
    <source>
        <dbReference type="Google" id="ProtNLM"/>
    </source>
</evidence>
<dbReference type="EMBL" id="KI546116">
    <property type="protein sequence ID" value="EST44439.1"/>
    <property type="molecule type" value="Genomic_DNA"/>
</dbReference>
<evidence type="ECO:0000313" key="2">
    <source>
        <dbReference type="EMBL" id="KAH0576335.1"/>
    </source>
</evidence>
<dbReference type="EMBL" id="AUWU02000002">
    <property type="protein sequence ID" value="KAH0576335.1"/>
    <property type="molecule type" value="Genomic_DNA"/>
</dbReference>
<dbReference type="Proteomes" id="UP000018208">
    <property type="component" value="Unassembled WGS sequence"/>
</dbReference>